<comment type="caution">
    <text evidence="2">The sequence shown here is derived from an EMBL/GenBank/DDBJ whole genome shotgun (WGS) entry which is preliminary data.</text>
</comment>
<feature type="non-terminal residue" evidence="2">
    <location>
        <position position="52"/>
    </location>
</feature>
<reference evidence="2" key="1">
    <citation type="submission" date="2021-06" db="EMBL/GenBank/DDBJ databases">
        <authorList>
            <person name="Hodson N. C."/>
            <person name="Mongue J. A."/>
            <person name="Jaron S. K."/>
        </authorList>
    </citation>
    <scope>NUCLEOTIDE SEQUENCE</scope>
</reference>
<evidence type="ECO:0000313" key="3">
    <source>
        <dbReference type="Proteomes" id="UP000708208"/>
    </source>
</evidence>
<evidence type="ECO:0000256" key="1">
    <source>
        <dbReference type="SAM" id="MobiDB-lite"/>
    </source>
</evidence>
<gene>
    <name evidence="2" type="ORF">AFUS01_LOCUS8421</name>
</gene>
<dbReference type="AlphaFoldDB" id="A0A8J2JFA4"/>
<keyword evidence="3" id="KW-1185">Reference proteome</keyword>
<dbReference type="Proteomes" id="UP000708208">
    <property type="component" value="Unassembled WGS sequence"/>
</dbReference>
<protein>
    <submittedName>
        <fullName evidence="2">Uncharacterized protein</fullName>
    </submittedName>
</protein>
<feature type="compositionally biased region" description="Acidic residues" evidence="1">
    <location>
        <begin position="35"/>
        <end position="44"/>
    </location>
</feature>
<feature type="non-terminal residue" evidence="2">
    <location>
        <position position="1"/>
    </location>
</feature>
<evidence type="ECO:0000313" key="2">
    <source>
        <dbReference type="EMBL" id="CAG7719080.1"/>
    </source>
</evidence>
<dbReference type="EMBL" id="CAJVCH010058463">
    <property type="protein sequence ID" value="CAG7719080.1"/>
    <property type="molecule type" value="Genomic_DNA"/>
</dbReference>
<name>A0A8J2JFA4_9HEXA</name>
<feature type="compositionally biased region" description="Polar residues" evidence="1">
    <location>
        <begin position="9"/>
        <end position="23"/>
    </location>
</feature>
<organism evidence="2 3">
    <name type="scientific">Allacma fusca</name>
    <dbReference type="NCBI Taxonomy" id="39272"/>
    <lineage>
        <taxon>Eukaryota</taxon>
        <taxon>Metazoa</taxon>
        <taxon>Ecdysozoa</taxon>
        <taxon>Arthropoda</taxon>
        <taxon>Hexapoda</taxon>
        <taxon>Collembola</taxon>
        <taxon>Symphypleona</taxon>
        <taxon>Sminthuridae</taxon>
        <taxon>Allacma</taxon>
    </lineage>
</organism>
<accession>A0A8J2JFA4</accession>
<feature type="region of interest" description="Disordered" evidence="1">
    <location>
        <begin position="1"/>
        <end position="52"/>
    </location>
</feature>
<proteinExistence type="predicted"/>
<sequence>EPPTKRPRITSTPNVPPVSATSQLPPPVPNHTVDLTEDSDDEFLNVDLDTYA</sequence>